<organism evidence="1 2">
    <name type="scientific">Triticum urartu</name>
    <name type="common">Red wild einkorn</name>
    <name type="synonym">Crithodium urartu</name>
    <dbReference type="NCBI Taxonomy" id="4572"/>
    <lineage>
        <taxon>Eukaryota</taxon>
        <taxon>Viridiplantae</taxon>
        <taxon>Streptophyta</taxon>
        <taxon>Embryophyta</taxon>
        <taxon>Tracheophyta</taxon>
        <taxon>Spermatophyta</taxon>
        <taxon>Magnoliopsida</taxon>
        <taxon>Liliopsida</taxon>
        <taxon>Poales</taxon>
        <taxon>Poaceae</taxon>
        <taxon>BOP clade</taxon>
        <taxon>Pooideae</taxon>
        <taxon>Triticodae</taxon>
        <taxon>Triticeae</taxon>
        <taxon>Triticinae</taxon>
        <taxon>Triticum</taxon>
    </lineage>
</organism>
<evidence type="ECO:0000313" key="1">
    <source>
        <dbReference type="EnsemblPlants" id="TuG1812S0001945000.01.T01.s_cds29285"/>
    </source>
</evidence>
<sequence>MRGGRARRQPDRFTKEHYFRVEVFRATLDTQLHELEFRFNDKVLDLLTTSATLIPKNKFRSFKADDICELVKKYYPADFTQQEIYGLEQQLKHFVVDASNDKELKNVSTLTNLCRYLFESGRHSIYNLVDRLLRLLLTLPVSTASAERAVRVRNGPNGLGWRYSPLILGLIRDKGRLLRGQVSLAWESSKPLYIKRGDVSI</sequence>
<dbReference type="PANTHER" id="PTHR11697:SF230">
    <property type="entry name" value="ZINC FINGER, MYM DOMAIN CONTAINING 1"/>
    <property type="match status" value="1"/>
</dbReference>
<dbReference type="PANTHER" id="PTHR11697">
    <property type="entry name" value="GENERAL TRANSCRIPTION FACTOR 2-RELATED ZINC FINGER PROTEIN"/>
    <property type="match status" value="1"/>
</dbReference>
<accession>A0A8R7RCS6</accession>
<dbReference type="AlphaFoldDB" id="A0A8R7RCS6"/>
<dbReference type="InterPro" id="IPR055298">
    <property type="entry name" value="AtLOH3-like"/>
</dbReference>
<keyword evidence="2" id="KW-1185">Reference proteome</keyword>
<dbReference type="Proteomes" id="UP000015106">
    <property type="component" value="Unassembled WGS sequence"/>
</dbReference>
<reference evidence="1" key="2">
    <citation type="submission" date="2022-06" db="UniProtKB">
        <authorList>
            <consortium name="EnsemblPlants"/>
        </authorList>
    </citation>
    <scope>IDENTIFICATION</scope>
</reference>
<dbReference type="Gramene" id="TuG1812S0001945000.01.T01">
    <property type="protein sequence ID" value="TuG1812S0001945000.01.T01.s_cds29285"/>
    <property type="gene ID" value="TuG1812S0001945000.01"/>
</dbReference>
<evidence type="ECO:0000313" key="2">
    <source>
        <dbReference type="Proteomes" id="UP000015106"/>
    </source>
</evidence>
<name>A0A8R7RCS6_TRIUA</name>
<proteinExistence type="predicted"/>
<dbReference type="EnsemblPlants" id="TuG1812S0001945000.01.T01">
    <property type="protein sequence ID" value="TuG1812S0001945000.01.T01.s_cds29285"/>
    <property type="gene ID" value="TuG1812S0001945000.01"/>
</dbReference>
<protein>
    <submittedName>
        <fullName evidence="1">Uncharacterized protein</fullName>
    </submittedName>
</protein>
<reference evidence="2" key="1">
    <citation type="journal article" date="2013" name="Nature">
        <title>Draft genome of the wheat A-genome progenitor Triticum urartu.</title>
        <authorList>
            <person name="Ling H.Q."/>
            <person name="Zhao S."/>
            <person name="Liu D."/>
            <person name="Wang J."/>
            <person name="Sun H."/>
            <person name="Zhang C."/>
            <person name="Fan H."/>
            <person name="Li D."/>
            <person name="Dong L."/>
            <person name="Tao Y."/>
            <person name="Gao C."/>
            <person name="Wu H."/>
            <person name="Li Y."/>
            <person name="Cui Y."/>
            <person name="Guo X."/>
            <person name="Zheng S."/>
            <person name="Wang B."/>
            <person name="Yu K."/>
            <person name="Liang Q."/>
            <person name="Yang W."/>
            <person name="Lou X."/>
            <person name="Chen J."/>
            <person name="Feng M."/>
            <person name="Jian J."/>
            <person name="Zhang X."/>
            <person name="Luo G."/>
            <person name="Jiang Y."/>
            <person name="Liu J."/>
            <person name="Wang Z."/>
            <person name="Sha Y."/>
            <person name="Zhang B."/>
            <person name="Wu H."/>
            <person name="Tang D."/>
            <person name="Shen Q."/>
            <person name="Xue P."/>
            <person name="Zou S."/>
            <person name="Wang X."/>
            <person name="Liu X."/>
            <person name="Wang F."/>
            <person name="Yang Y."/>
            <person name="An X."/>
            <person name="Dong Z."/>
            <person name="Zhang K."/>
            <person name="Zhang X."/>
            <person name="Luo M.C."/>
            <person name="Dvorak J."/>
            <person name="Tong Y."/>
            <person name="Wang J."/>
            <person name="Yang H."/>
            <person name="Li Z."/>
            <person name="Wang D."/>
            <person name="Zhang A."/>
            <person name="Wang J."/>
        </authorList>
    </citation>
    <scope>NUCLEOTIDE SEQUENCE</scope>
    <source>
        <strain evidence="2">cv. G1812</strain>
    </source>
</reference>